<evidence type="ECO:0000256" key="1">
    <source>
        <dbReference type="SAM" id="Phobius"/>
    </source>
</evidence>
<feature type="transmembrane region" description="Helical" evidence="1">
    <location>
        <begin position="110"/>
        <end position="130"/>
    </location>
</feature>
<evidence type="ECO:0008006" key="4">
    <source>
        <dbReference type="Google" id="ProtNLM"/>
    </source>
</evidence>
<keyword evidence="1" id="KW-1133">Transmembrane helix</keyword>
<comment type="caution">
    <text evidence="2">The sequence shown here is derived from an EMBL/GenBank/DDBJ whole genome shotgun (WGS) entry which is preliminary data.</text>
</comment>
<dbReference type="AlphaFoldDB" id="A0A9D1RZP6"/>
<sequence>MSGRGPKVFPRATGWRRVLLVALASGCAVTAAAAVLGWLVTGGAAAASAAFGGLCVVVLSGITVALIDWSERHAPGLTVTVFMVGFVAKLVILGILLGAVETPAWIDPPWAGLTAVAVVVVWQAAEITAFMKMRVTVEPSDPGSS</sequence>
<keyword evidence="1" id="KW-0812">Transmembrane</keyword>
<gene>
    <name evidence="2" type="ORF">H9871_01155</name>
</gene>
<proteinExistence type="predicted"/>
<keyword evidence="1" id="KW-0472">Membrane</keyword>
<reference evidence="2" key="1">
    <citation type="journal article" date="2021" name="PeerJ">
        <title>Extensive microbial diversity within the chicken gut microbiome revealed by metagenomics and culture.</title>
        <authorList>
            <person name="Gilroy R."/>
            <person name="Ravi A."/>
            <person name="Getino M."/>
            <person name="Pursley I."/>
            <person name="Horton D.L."/>
            <person name="Alikhan N.F."/>
            <person name="Baker D."/>
            <person name="Gharbi K."/>
            <person name="Hall N."/>
            <person name="Watson M."/>
            <person name="Adriaenssens E.M."/>
            <person name="Foster-Nyarko E."/>
            <person name="Jarju S."/>
            <person name="Secka A."/>
            <person name="Antonio M."/>
            <person name="Oren A."/>
            <person name="Chaudhuri R.R."/>
            <person name="La Ragione R."/>
            <person name="Hildebrand F."/>
            <person name="Pallen M.J."/>
        </authorList>
    </citation>
    <scope>NUCLEOTIDE SEQUENCE</scope>
    <source>
        <strain evidence="2">ChiHejej3B27-3195</strain>
    </source>
</reference>
<accession>A0A9D1RZP6</accession>
<dbReference type="Proteomes" id="UP000824151">
    <property type="component" value="Unassembled WGS sequence"/>
</dbReference>
<feature type="transmembrane region" description="Helical" evidence="1">
    <location>
        <begin position="43"/>
        <end position="67"/>
    </location>
</feature>
<organism evidence="2 3">
    <name type="scientific">Candidatus Nesterenkonia stercoripullorum</name>
    <dbReference type="NCBI Taxonomy" id="2838701"/>
    <lineage>
        <taxon>Bacteria</taxon>
        <taxon>Bacillati</taxon>
        <taxon>Actinomycetota</taxon>
        <taxon>Actinomycetes</taxon>
        <taxon>Micrococcales</taxon>
        <taxon>Micrococcaceae</taxon>
        <taxon>Nesterenkonia</taxon>
    </lineage>
</organism>
<name>A0A9D1RZP6_9MICC</name>
<reference evidence="2" key="2">
    <citation type="submission" date="2021-04" db="EMBL/GenBank/DDBJ databases">
        <authorList>
            <person name="Gilroy R."/>
        </authorList>
    </citation>
    <scope>NUCLEOTIDE SEQUENCE</scope>
    <source>
        <strain evidence="2">ChiHejej3B27-3195</strain>
    </source>
</reference>
<feature type="transmembrane region" description="Helical" evidence="1">
    <location>
        <begin position="79"/>
        <end position="98"/>
    </location>
</feature>
<evidence type="ECO:0000313" key="3">
    <source>
        <dbReference type="Proteomes" id="UP000824151"/>
    </source>
</evidence>
<evidence type="ECO:0000313" key="2">
    <source>
        <dbReference type="EMBL" id="HIW98729.1"/>
    </source>
</evidence>
<dbReference type="EMBL" id="DXGD01000044">
    <property type="protein sequence ID" value="HIW98729.1"/>
    <property type="molecule type" value="Genomic_DNA"/>
</dbReference>
<protein>
    <recommendedName>
        <fullName evidence="4">ATP synthase protein I</fullName>
    </recommendedName>
</protein>